<dbReference type="EMBL" id="BAABME010001488">
    <property type="protein sequence ID" value="GAA0149891.1"/>
    <property type="molecule type" value="Genomic_DNA"/>
</dbReference>
<keyword evidence="3" id="KW-1185">Reference proteome</keyword>
<protein>
    <submittedName>
        <fullName evidence="2">Uncharacterized protein</fullName>
    </submittedName>
</protein>
<accession>A0AAV3PFX6</accession>
<name>A0AAV3PFX6_LITER</name>
<evidence type="ECO:0000313" key="3">
    <source>
        <dbReference type="Proteomes" id="UP001454036"/>
    </source>
</evidence>
<sequence length="296" mass="33064">MMRYHGKRRGNVNALSEARSILRSCPVTWKTTHLDREQPFFYDDHASQSQFDRAIFFGYTPTIPGLSSSTREMVDLATGLKFWRSCVLSRARQMVTFPGNTTPHSPPVTYKTWLNKLFPSEAPRSASMKHRKGKSLPAGVHPSTLVFQSSGSSMRKRSSSSTVEDRDPKHSRGARKDSSSSRGSRVVSPVCRSSEGATHSVVPDSLVAVSSSVSDREHTKLVDTGEYHECLAIAQGVVSILHTEVSSLWSCICTGLEGKSPEMVLKEEESAMNIFPTYMTSCRASFKRRERWMQHQ</sequence>
<feature type="compositionally biased region" description="Basic and acidic residues" evidence="1">
    <location>
        <begin position="163"/>
        <end position="179"/>
    </location>
</feature>
<comment type="caution">
    <text evidence="2">The sequence shown here is derived from an EMBL/GenBank/DDBJ whole genome shotgun (WGS) entry which is preliminary data.</text>
</comment>
<proteinExistence type="predicted"/>
<dbReference type="AlphaFoldDB" id="A0AAV3PFX6"/>
<reference evidence="2 3" key="1">
    <citation type="submission" date="2024-01" db="EMBL/GenBank/DDBJ databases">
        <title>The complete chloroplast genome sequence of Lithospermum erythrorhizon: insights into the phylogenetic relationship among Boraginaceae species and the maternal lineages of purple gromwells.</title>
        <authorList>
            <person name="Okada T."/>
            <person name="Watanabe K."/>
        </authorList>
    </citation>
    <scope>NUCLEOTIDE SEQUENCE [LARGE SCALE GENOMIC DNA]</scope>
</reference>
<feature type="compositionally biased region" description="Low complexity" evidence="1">
    <location>
        <begin position="180"/>
        <end position="197"/>
    </location>
</feature>
<organism evidence="2 3">
    <name type="scientific">Lithospermum erythrorhizon</name>
    <name type="common">Purple gromwell</name>
    <name type="synonym">Lithospermum officinale var. erythrorhizon</name>
    <dbReference type="NCBI Taxonomy" id="34254"/>
    <lineage>
        <taxon>Eukaryota</taxon>
        <taxon>Viridiplantae</taxon>
        <taxon>Streptophyta</taxon>
        <taxon>Embryophyta</taxon>
        <taxon>Tracheophyta</taxon>
        <taxon>Spermatophyta</taxon>
        <taxon>Magnoliopsida</taxon>
        <taxon>eudicotyledons</taxon>
        <taxon>Gunneridae</taxon>
        <taxon>Pentapetalae</taxon>
        <taxon>asterids</taxon>
        <taxon>lamiids</taxon>
        <taxon>Boraginales</taxon>
        <taxon>Boraginaceae</taxon>
        <taxon>Boraginoideae</taxon>
        <taxon>Lithospermeae</taxon>
        <taxon>Lithospermum</taxon>
    </lineage>
</organism>
<evidence type="ECO:0000313" key="2">
    <source>
        <dbReference type="EMBL" id="GAA0149891.1"/>
    </source>
</evidence>
<feature type="region of interest" description="Disordered" evidence="1">
    <location>
        <begin position="124"/>
        <end position="197"/>
    </location>
</feature>
<gene>
    <name evidence="2" type="ORF">LIER_08952</name>
</gene>
<dbReference type="Proteomes" id="UP001454036">
    <property type="component" value="Unassembled WGS sequence"/>
</dbReference>
<evidence type="ECO:0000256" key="1">
    <source>
        <dbReference type="SAM" id="MobiDB-lite"/>
    </source>
</evidence>